<dbReference type="Proteomes" id="UP000548787">
    <property type="component" value="Unassembled WGS sequence"/>
</dbReference>
<reference evidence="2 3" key="1">
    <citation type="submission" date="2020-08" db="EMBL/GenBank/DDBJ databases">
        <title>Listeria ohnekaius sp. nov. and Listeria portnoyii sp. nov. isolated from non-agricultural and natural environments.</title>
        <authorList>
            <person name="Weller D."/>
            <person name="Belias A.M."/>
            <person name="Liao J."/>
            <person name="Guo S."/>
            <person name="Orsi R.H."/>
            <person name="Wiedmann M."/>
        </authorList>
    </citation>
    <scope>NUCLEOTIDE SEQUENCE [LARGE SCALE GENOMIC DNA]</scope>
    <source>
        <strain evidence="2 3">FSL W9-0585</strain>
    </source>
</reference>
<gene>
    <name evidence="2" type="ORF">HPK16_07155</name>
</gene>
<organism evidence="2 3">
    <name type="scientific">Listeria rustica</name>
    <dbReference type="NCBI Taxonomy" id="2713503"/>
    <lineage>
        <taxon>Bacteria</taxon>
        <taxon>Bacillati</taxon>
        <taxon>Bacillota</taxon>
        <taxon>Bacilli</taxon>
        <taxon>Bacillales</taxon>
        <taxon>Listeriaceae</taxon>
        <taxon>Listeria</taxon>
    </lineage>
</organism>
<proteinExistence type="predicted"/>
<protein>
    <submittedName>
        <fullName evidence="2">Uncharacterized protein</fullName>
    </submittedName>
</protein>
<keyword evidence="3" id="KW-1185">Reference proteome</keyword>
<keyword evidence="1" id="KW-0472">Membrane</keyword>
<accession>A0A7W1YFY6</accession>
<dbReference type="EMBL" id="JABJVM010000005">
    <property type="protein sequence ID" value="MBA3926116.1"/>
    <property type="molecule type" value="Genomic_DNA"/>
</dbReference>
<evidence type="ECO:0000313" key="2">
    <source>
        <dbReference type="EMBL" id="MBA3926116.1"/>
    </source>
</evidence>
<comment type="caution">
    <text evidence="2">The sequence shown here is derived from an EMBL/GenBank/DDBJ whole genome shotgun (WGS) entry which is preliminary data.</text>
</comment>
<keyword evidence="1" id="KW-0812">Transmembrane</keyword>
<keyword evidence="1" id="KW-1133">Transmembrane helix</keyword>
<feature type="transmembrane region" description="Helical" evidence="1">
    <location>
        <begin position="6"/>
        <end position="28"/>
    </location>
</feature>
<evidence type="ECO:0000313" key="3">
    <source>
        <dbReference type="Proteomes" id="UP000548787"/>
    </source>
</evidence>
<name>A0A7W1YFY6_9LIST</name>
<feature type="transmembrane region" description="Helical" evidence="1">
    <location>
        <begin position="87"/>
        <end position="105"/>
    </location>
</feature>
<dbReference type="RefSeq" id="WP_181676314.1">
    <property type="nucleotide sequence ID" value="NZ_JABJVM010000005.1"/>
</dbReference>
<feature type="transmembrane region" description="Helical" evidence="1">
    <location>
        <begin position="63"/>
        <end position="81"/>
    </location>
</feature>
<evidence type="ECO:0000256" key="1">
    <source>
        <dbReference type="SAM" id="Phobius"/>
    </source>
</evidence>
<dbReference type="AlphaFoldDB" id="A0A7W1YFY6"/>
<sequence>MDIILVAIIAFFTLVFGYYGSMVGYFCVTGRPAKIDDVIFLKKTKAYLRAEKVEPARLFKMKLAVIVQFVAFILLAIVYFTTDGGSIALMFIFGGIYLGTNAFIAKLI</sequence>